<reference evidence="1" key="1">
    <citation type="submission" date="2014-09" db="EMBL/GenBank/DDBJ databases">
        <authorList>
            <person name="Magalhaes I.L.F."/>
            <person name="Oliveira U."/>
            <person name="Santos F.R."/>
            <person name="Vidigal T.H.D.A."/>
            <person name="Brescovit A.D."/>
            <person name="Santos A.J."/>
        </authorList>
    </citation>
    <scope>NUCLEOTIDE SEQUENCE</scope>
    <source>
        <tissue evidence="1">Shoot tissue taken approximately 20 cm above the soil surface</tissue>
    </source>
</reference>
<dbReference type="EMBL" id="GBRH01209315">
    <property type="protein sequence ID" value="JAD88580.1"/>
    <property type="molecule type" value="Transcribed_RNA"/>
</dbReference>
<protein>
    <submittedName>
        <fullName evidence="1">Uncharacterized protein</fullName>
    </submittedName>
</protein>
<evidence type="ECO:0000313" key="1">
    <source>
        <dbReference type="EMBL" id="JAD88580.1"/>
    </source>
</evidence>
<name>A0A0A9DSE6_ARUDO</name>
<dbReference type="AlphaFoldDB" id="A0A0A9DSE6"/>
<organism evidence="1">
    <name type="scientific">Arundo donax</name>
    <name type="common">Giant reed</name>
    <name type="synonym">Donax arundinaceus</name>
    <dbReference type="NCBI Taxonomy" id="35708"/>
    <lineage>
        <taxon>Eukaryota</taxon>
        <taxon>Viridiplantae</taxon>
        <taxon>Streptophyta</taxon>
        <taxon>Embryophyta</taxon>
        <taxon>Tracheophyta</taxon>
        <taxon>Spermatophyta</taxon>
        <taxon>Magnoliopsida</taxon>
        <taxon>Liliopsida</taxon>
        <taxon>Poales</taxon>
        <taxon>Poaceae</taxon>
        <taxon>PACMAD clade</taxon>
        <taxon>Arundinoideae</taxon>
        <taxon>Arundineae</taxon>
        <taxon>Arundo</taxon>
    </lineage>
</organism>
<sequence length="21" mass="2544">MYSWFHMARFLGAPKISECRL</sequence>
<accession>A0A0A9DSE6</accession>
<proteinExistence type="predicted"/>
<reference evidence="1" key="2">
    <citation type="journal article" date="2015" name="Data Brief">
        <title>Shoot transcriptome of the giant reed, Arundo donax.</title>
        <authorList>
            <person name="Barrero R.A."/>
            <person name="Guerrero F.D."/>
            <person name="Moolhuijzen P."/>
            <person name="Goolsby J.A."/>
            <person name="Tidwell J."/>
            <person name="Bellgard S.E."/>
            <person name="Bellgard M.I."/>
        </authorList>
    </citation>
    <scope>NUCLEOTIDE SEQUENCE</scope>
    <source>
        <tissue evidence="1">Shoot tissue taken approximately 20 cm above the soil surface</tissue>
    </source>
</reference>